<organism evidence="1 2">
    <name type="scientific">Tessaracoccus flavus</name>
    <dbReference type="NCBI Taxonomy" id="1610493"/>
    <lineage>
        <taxon>Bacteria</taxon>
        <taxon>Bacillati</taxon>
        <taxon>Actinomycetota</taxon>
        <taxon>Actinomycetes</taxon>
        <taxon>Propionibacteriales</taxon>
        <taxon>Propionibacteriaceae</taxon>
        <taxon>Tessaracoccus</taxon>
    </lineage>
</organism>
<dbReference type="InterPro" id="IPR038725">
    <property type="entry name" value="YdaG_split_barrel_FMN-bd"/>
</dbReference>
<reference evidence="1 2" key="1">
    <citation type="journal article" date="2016" name="Int. J. Syst. Evol. Microbiol.">
        <title>Tessaracoccus flavus sp. nov., isolated from the drainage system of a lindane-producing factory.</title>
        <authorList>
            <person name="Kumari R."/>
            <person name="Singh P."/>
            <person name="Schumann P."/>
            <person name="Lal R."/>
        </authorList>
    </citation>
    <scope>NUCLEOTIDE SEQUENCE [LARGE SCALE GENOMIC DNA]</scope>
    <source>
        <strain evidence="1 2">RP1T</strain>
    </source>
</reference>
<name>A0A1Q2CCY0_9ACTN</name>
<dbReference type="EMBL" id="CP019605">
    <property type="protein sequence ID" value="AQP43956.1"/>
    <property type="molecule type" value="Genomic_DNA"/>
</dbReference>
<sequence length="159" mass="17013">MNEQKTLNDVIDLISKQKVGMLTTHEGDRLVSRPMGMQDPDRDGTLWFFAKADSDVAHQVGADPRVNVSLADGDYLSVTGTAAVVNDVAKKRELWDASVEAFMQTDPEDPQAVLIKVAADSIAYWDTPSAVGSVFAMVKGMVGDSEPDAGESGVVEAGR</sequence>
<dbReference type="InterPro" id="IPR012349">
    <property type="entry name" value="Split_barrel_FMN-bd"/>
</dbReference>
<dbReference type="KEGG" id="tfl:RPIT_03275"/>
<accession>A0A1Q2CCY0</accession>
<dbReference type="PANTHER" id="PTHR34818">
    <property type="entry name" value="PROTEIN BLI-3"/>
    <property type="match status" value="1"/>
</dbReference>
<dbReference type="SUPFAM" id="SSF50475">
    <property type="entry name" value="FMN-binding split barrel"/>
    <property type="match status" value="1"/>
</dbReference>
<dbReference type="OrthoDB" id="1432662at2"/>
<keyword evidence="2" id="KW-1185">Reference proteome</keyword>
<dbReference type="PANTHER" id="PTHR34818:SF1">
    <property type="entry name" value="PROTEIN BLI-3"/>
    <property type="match status" value="1"/>
</dbReference>
<proteinExistence type="predicted"/>
<dbReference type="AlphaFoldDB" id="A0A1Q2CCY0"/>
<dbReference type="InterPro" id="IPR052917">
    <property type="entry name" value="Stress-Dev_Protein"/>
</dbReference>
<dbReference type="Pfam" id="PF16242">
    <property type="entry name" value="Pyrid_ox_like"/>
    <property type="match status" value="1"/>
</dbReference>
<dbReference type="RefSeq" id="WP_077340588.1">
    <property type="nucleotide sequence ID" value="NZ_CP019605.1"/>
</dbReference>
<dbReference type="STRING" id="1610493.RPIT_03275"/>
<dbReference type="Proteomes" id="UP000188324">
    <property type="component" value="Chromosome"/>
</dbReference>
<evidence type="ECO:0000313" key="1">
    <source>
        <dbReference type="EMBL" id="AQP43956.1"/>
    </source>
</evidence>
<protein>
    <submittedName>
        <fullName evidence="1">Uncharacterized protein</fullName>
    </submittedName>
</protein>
<gene>
    <name evidence="1" type="ORF">RPIT_03275</name>
</gene>
<dbReference type="Gene3D" id="2.30.110.10">
    <property type="entry name" value="Electron Transport, Fmn-binding Protein, Chain A"/>
    <property type="match status" value="1"/>
</dbReference>
<evidence type="ECO:0000313" key="2">
    <source>
        <dbReference type="Proteomes" id="UP000188324"/>
    </source>
</evidence>